<reference evidence="2" key="1">
    <citation type="journal article" date="2021" name="Curr. Microbiol.">
        <title>Complete genome of nocamycin-producing strain Saccharothrix syringae NRRL B-16468 reveals the biosynthetic potential for secondary metabolites.</title>
        <authorList>
            <person name="Mo X."/>
            <person name="Yang S."/>
        </authorList>
    </citation>
    <scope>NUCLEOTIDE SEQUENCE [LARGE SCALE GENOMIC DNA]</scope>
    <source>
        <strain evidence="2">ATCC 51364 / DSM 43886 / JCM 6844 / KCTC 9398 / NBRC 14523 / NRRL B-16468 / INA 2240</strain>
    </source>
</reference>
<dbReference type="Proteomes" id="UP000325787">
    <property type="component" value="Chromosome"/>
</dbReference>
<organism evidence="1 2">
    <name type="scientific">Saccharothrix syringae</name>
    <name type="common">Nocardiopsis syringae</name>
    <dbReference type="NCBI Taxonomy" id="103733"/>
    <lineage>
        <taxon>Bacteria</taxon>
        <taxon>Bacillati</taxon>
        <taxon>Actinomycetota</taxon>
        <taxon>Actinomycetes</taxon>
        <taxon>Pseudonocardiales</taxon>
        <taxon>Pseudonocardiaceae</taxon>
        <taxon>Saccharothrix</taxon>
    </lineage>
</organism>
<sequence length="98" mass="10811">MAHDGRVASVVDSRGRTGYLLVREWRGADRSGERVASVDLALVMRTGDGWEFSDRADPADHDTAAELERGVVDWYGEPLALTWLPADRAAEVEAEHFA</sequence>
<dbReference type="EMBL" id="CP034550">
    <property type="protein sequence ID" value="QFZ22809.1"/>
    <property type="molecule type" value="Genomic_DNA"/>
</dbReference>
<dbReference type="RefSeq" id="WP_153278735.1">
    <property type="nucleotide sequence ID" value="NZ_CP034550.1"/>
</dbReference>
<dbReference type="KEGG" id="ssyi:EKG83_40075"/>
<dbReference type="AlphaFoldDB" id="A0A5Q0H9D7"/>
<gene>
    <name evidence="1" type="ORF">EKG83_40075</name>
</gene>
<evidence type="ECO:0000313" key="1">
    <source>
        <dbReference type="EMBL" id="QFZ22809.1"/>
    </source>
</evidence>
<protein>
    <submittedName>
        <fullName evidence="1">Uncharacterized protein</fullName>
    </submittedName>
</protein>
<evidence type="ECO:0000313" key="2">
    <source>
        <dbReference type="Proteomes" id="UP000325787"/>
    </source>
</evidence>
<dbReference type="OrthoDB" id="3634473at2"/>
<proteinExistence type="predicted"/>
<name>A0A5Q0H9D7_SACSY</name>
<keyword evidence="2" id="KW-1185">Reference proteome</keyword>
<accession>A0A5Q0H9D7</accession>